<evidence type="ECO:0000313" key="2">
    <source>
        <dbReference type="Proteomes" id="UP000236394"/>
    </source>
</evidence>
<dbReference type="AlphaFoldDB" id="A0A2J8B0R7"/>
<reference evidence="2" key="1">
    <citation type="submission" date="2017-04" db="EMBL/GenBank/DDBJ databases">
        <authorList>
            <person name="Bumgarner R.E."/>
            <person name="Fredricks D.N."/>
            <person name="Srinivasan S."/>
        </authorList>
    </citation>
    <scope>NUCLEOTIDE SEQUENCE [LARGE SCALE GENOMIC DNA]</scope>
    <source>
        <strain evidence="2">KA00405</strain>
    </source>
</reference>
<name>A0A2J8B0R7_9FIRM</name>
<comment type="caution">
    <text evidence="1">The sequence shown here is derived from an EMBL/GenBank/DDBJ whole genome shotgun (WGS) entry which is preliminary data.</text>
</comment>
<sequence>MNIVADKRKIKSVKERNCHVKVALAWKGGRMKTGLKATLLALILTLGIYGGTVVRAEDNDDDPKCSMCEALKAEEEAKKAEAAKSQQGVGARAAALPKQNVVKAAPVKDSVPNTAAASTFTATGLAIAFAAGSALIISRKLTEEN</sequence>
<gene>
    <name evidence="1" type="ORF">B7R76_05865</name>
</gene>
<protein>
    <submittedName>
        <fullName evidence="1">Uncharacterized protein</fullName>
    </submittedName>
</protein>
<evidence type="ECO:0000313" key="1">
    <source>
        <dbReference type="EMBL" id="PNH18369.1"/>
    </source>
</evidence>
<dbReference type="Proteomes" id="UP000236394">
    <property type="component" value="Unassembled WGS sequence"/>
</dbReference>
<organism evidence="1 2">
    <name type="scientific">Mageeibacillus indolicus</name>
    <dbReference type="NCBI Taxonomy" id="884684"/>
    <lineage>
        <taxon>Bacteria</taxon>
        <taxon>Bacillati</taxon>
        <taxon>Bacillota</taxon>
        <taxon>Clostridia</taxon>
        <taxon>Eubacteriales</taxon>
        <taxon>Oscillospiraceae</taxon>
        <taxon>Mageeibacillus</taxon>
    </lineage>
</organism>
<accession>A0A2J8B0R7</accession>
<dbReference type="EMBL" id="NBZD01000003">
    <property type="protein sequence ID" value="PNH18369.1"/>
    <property type="molecule type" value="Genomic_DNA"/>
</dbReference>
<proteinExistence type="predicted"/>